<dbReference type="PANTHER" id="PTHR43625">
    <property type="entry name" value="AFLATOXIN B1 ALDEHYDE REDUCTASE"/>
    <property type="match status" value="1"/>
</dbReference>
<dbReference type="InterPro" id="IPR020471">
    <property type="entry name" value="AKR"/>
</dbReference>
<evidence type="ECO:0000256" key="1">
    <source>
        <dbReference type="ARBA" id="ARBA00023002"/>
    </source>
</evidence>
<accession>A0ABR0TUI0</accession>
<dbReference type="Gene3D" id="3.20.20.100">
    <property type="entry name" value="NADP-dependent oxidoreductase domain"/>
    <property type="match status" value="1"/>
</dbReference>
<proteinExistence type="predicted"/>
<evidence type="ECO:0000259" key="2">
    <source>
        <dbReference type="Pfam" id="PF00248"/>
    </source>
</evidence>
<protein>
    <recommendedName>
        <fullName evidence="2">NADP-dependent oxidoreductase domain-containing protein</fullName>
    </recommendedName>
</protein>
<keyword evidence="1" id="KW-0560">Oxidoreductase</keyword>
<dbReference type="EMBL" id="JASGXD010000001">
    <property type="protein sequence ID" value="KAK6008134.1"/>
    <property type="molecule type" value="Genomic_DNA"/>
</dbReference>
<gene>
    <name evidence="3" type="ORF">QM012_000037</name>
</gene>
<dbReference type="SUPFAM" id="SSF51430">
    <property type="entry name" value="NAD(P)-linked oxidoreductase"/>
    <property type="match status" value="1"/>
</dbReference>
<dbReference type="InterPro" id="IPR023210">
    <property type="entry name" value="NADP_OxRdtase_dom"/>
</dbReference>
<feature type="domain" description="NADP-dependent oxidoreductase" evidence="2">
    <location>
        <begin position="20"/>
        <end position="308"/>
    </location>
</feature>
<reference evidence="3 4" key="1">
    <citation type="submission" date="2023-11" db="EMBL/GenBank/DDBJ databases">
        <title>Draft genome sequence and annotation of the polyextremotolerant black yeast-like fungus Aureobasidium pullulans NRRL 62042.</title>
        <authorList>
            <person name="Dielentheis-Frenken M.R.E."/>
            <person name="Wibberg D."/>
            <person name="Blank L.M."/>
            <person name="Tiso T."/>
        </authorList>
    </citation>
    <scope>NUCLEOTIDE SEQUENCE [LARGE SCALE GENOMIC DNA]</scope>
    <source>
        <strain evidence="3 4">NRRL 62042</strain>
    </source>
</reference>
<comment type="caution">
    <text evidence="3">The sequence shown here is derived from an EMBL/GenBank/DDBJ whole genome shotgun (WGS) entry which is preliminary data.</text>
</comment>
<evidence type="ECO:0000313" key="3">
    <source>
        <dbReference type="EMBL" id="KAK6008134.1"/>
    </source>
</evidence>
<organism evidence="3 4">
    <name type="scientific">Aureobasidium pullulans</name>
    <name type="common">Black yeast</name>
    <name type="synonym">Pullularia pullulans</name>
    <dbReference type="NCBI Taxonomy" id="5580"/>
    <lineage>
        <taxon>Eukaryota</taxon>
        <taxon>Fungi</taxon>
        <taxon>Dikarya</taxon>
        <taxon>Ascomycota</taxon>
        <taxon>Pezizomycotina</taxon>
        <taxon>Dothideomycetes</taxon>
        <taxon>Dothideomycetidae</taxon>
        <taxon>Dothideales</taxon>
        <taxon>Saccotheciaceae</taxon>
        <taxon>Aureobasidium</taxon>
    </lineage>
</organism>
<sequence>MSSLISRRLGRDGPTVQIPGYGAMTIGLSSESLENRFKVLDRAYELGCTFWDTADIYGDSEALIGQWLKRTGRRNDIFLATKFGITLVDGMMGSRNDETYIRECLAQSLRKLKTDTIDLYYCHRLDGITPIENVVKVMAELQSEGKIKYIGLSEVSSDSLRRACKVAKISAVQVEYSPFSLEIESPTTALLETCRELGVAVVAYSPLGRGFITGQYKSRSDLPEDDYRRHYPRFSEENFAKNLDLVHGFEAVGKKVMASPGQVCLAWLMAQGDDIIPIPGTRKIRYLEENIRSVEVHLDKNDLISIRESVNNAEVAGSRAPPGFDLGLFADSPLL</sequence>
<dbReference type="Proteomes" id="UP001341245">
    <property type="component" value="Unassembled WGS sequence"/>
</dbReference>
<dbReference type="InterPro" id="IPR050791">
    <property type="entry name" value="Aldo-Keto_reductase"/>
</dbReference>
<dbReference type="PRINTS" id="PR00069">
    <property type="entry name" value="ALDKETRDTASE"/>
</dbReference>
<dbReference type="PANTHER" id="PTHR43625:SF40">
    <property type="entry name" value="ALDO-KETO REDUCTASE YAKC [NADP(+)]"/>
    <property type="match status" value="1"/>
</dbReference>
<dbReference type="InterPro" id="IPR036812">
    <property type="entry name" value="NAD(P)_OxRdtase_dom_sf"/>
</dbReference>
<evidence type="ECO:0000313" key="4">
    <source>
        <dbReference type="Proteomes" id="UP001341245"/>
    </source>
</evidence>
<name>A0ABR0TUI0_AURPU</name>
<keyword evidence="4" id="KW-1185">Reference proteome</keyword>
<dbReference type="Pfam" id="PF00248">
    <property type="entry name" value="Aldo_ket_red"/>
    <property type="match status" value="1"/>
</dbReference>